<name>A0A9E8LTJ2_9BACI</name>
<evidence type="ECO:0000256" key="1">
    <source>
        <dbReference type="SAM" id="Phobius"/>
    </source>
</evidence>
<gene>
    <name evidence="2" type="ORF">OE104_12380</name>
</gene>
<keyword evidence="1" id="KW-0812">Transmembrane</keyword>
<dbReference type="InterPro" id="IPR019635">
    <property type="entry name" value="DUF2500"/>
</dbReference>
<dbReference type="RefSeq" id="WP_275417131.1">
    <property type="nucleotide sequence ID" value="NZ_CP106878.1"/>
</dbReference>
<keyword evidence="3" id="KW-1185">Reference proteome</keyword>
<dbReference type="KEGG" id="faf:OE104_12380"/>
<proteinExistence type="predicted"/>
<accession>A0A9E8LTJ2</accession>
<organism evidence="2 3">
    <name type="scientific">Fervidibacillus albus</name>
    <dbReference type="NCBI Taxonomy" id="2980026"/>
    <lineage>
        <taxon>Bacteria</taxon>
        <taxon>Bacillati</taxon>
        <taxon>Bacillota</taxon>
        <taxon>Bacilli</taxon>
        <taxon>Bacillales</taxon>
        <taxon>Bacillaceae</taxon>
        <taxon>Fervidibacillus</taxon>
    </lineage>
</organism>
<dbReference type="Pfam" id="PF10694">
    <property type="entry name" value="DUF2500"/>
    <property type="match status" value="1"/>
</dbReference>
<dbReference type="EMBL" id="CP106878">
    <property type="protein sequence ID" value="WAA09349.1"/>
    <property type="molecule type" value="Genomic_DNA"/>
</dbReference>
<keyword evidence="1" id="KW-0472">Membrane</keyword>
<dbReference type="AlphaFoldDB" id="A0A9E8LTJ2"/>
<dbReference type="Proteomes" id="UP001164718">
    <property type="component" value="Chromosome"/>
</dbReference>
<sequence>MADPMFFDDHSMFSFMNIFTIFFFIISSIIILTIIISAIKGIKQWRKNEQSPELSVPAIVKSKRTEVHTYRHHDDHHSSTSANTTYFVTFEFESGDRMELKLLGKDYGMLAEGDVGILTFKGTRYLGFERKKEN</sequence>
<protein>
    <submittedName>
        <fullName evidence="2">DUF2500 domain-containing protein</fullName>
    </submittedName>
</protein>
<evidence type="ECO:0000313" key="3">
    <source>
        <dbReference type="Proteomes" id="UP001164718"/>
    </source>
</evidence>
<dbReference type="Gene3D" id="2.40.50.660">
    <property type="match status" value="1"/>
</dbReference>
<evidence type="ECO:0000313" key="2">
    <source>
        <dbReference type="EMBL" id="WAA09349.1"/>
    </source>
</evidence>
<reference evidence="2" key="1">
    <citation type="submission" date="2022-09" db="EMBL/GenBank/DDBJ databases">
        <title>Complete Genomes of Fervidibacillus albus and Fervidibacillus halotolerans isolated from tidal flat sediments.</title>
        <authorList>
            <person name="Kwon K.K."/>
            <person name="Yang S.-H."/>
            <person name="Park M.J."/>
            <person name="Oh H.-M."/>
        </authorList>
    </citation>
    <scope>NUCLEOTIDE SEQUENCE</scope>
    <source>
        <strain evidence="2">MEBiC13591</strain>
    </source>
</reference>
<feature type="transmembrane region" description="Helical" evidence="1">
    <location>
        <begin position="12"/>
        <end position="39"/>
    </location>
</feature>
<keyword evidence="1" id="KW-1133">Transmembrane helix</keyword>